<accession>A0AC34RE23</accession>
<name>A0AC34RE23_9BILA</name>
<reference evidence="2" key="1">
    <citation type="submission" date="2022-11" db="UniProtKB">
        <authorList>
            <consortium name="WormBaseParasite"/>
        </authorList>
    </citation>
    <scope>IDENTIFICATION</scope>
</reference>
<dbReference type="Proteomes" id="UP000887576">
    <property type="component" value="Unplaced"/>
</dbReference>
<protein>
    <submittedName>
        <fullName evidence="2">Uncharacterized protein</fullName>
    </submittedName>
</protein>
<sequence length="196" mass="22314">MDRNGHRLWYNLIDNRLTIHDDESERIYHQEIIKFRKDKEKGPRNKPKRRTKVSKNSMNSHSNSISNTSSKSTSTKDDEKKKKKKRKLLVEYQPNYGTRTEDTQGTEEPQNSVKNGKNDNEKISGIEVKAGSSSEKTGRNENVDKSAEKCGPKEGKSMLKTDSGEIADPKISSDDENDGKKLEKSNTNDDLKDINL</sequence>
<organism evidence="1 2">
    <name type="scientific">Panagrolaimus sp. JU765</name>
    <dbReference type="NCBI Taxonomy" id="591449"/>
    <lineage>
        <taxon>Eukaryota</taxon>
        <taxon>Metazoa</taxon>
        <taxon>Ecdysozoa</taxon>
        <taxon>Nematoda</taxon>
        <taxon>Chromadorea</taxon>
        <taxon>Rhabditida</taxon>
        <taxon>Tylenchina</taxon>
        <taxon>Panagrolaimomorpha</taxon>
        <taxon>Panagrolaimoidea</taxon>
        <taxon>Panagrolaimidae</taxon>
        <taxon>Panagrolaimus</taxon>
    </lineage>
</organism>
<proteinExistence type="predicted"/>
<dbReference type="WBParaSite" id="JU765_v2.g5920.t1">
    <property type="protein sequence ID" value="JU765_v2.g5920.t1"/>
    <property type="gene ID" value="JU765_v2.g5920"/>
</dbReference>
<evidence type="ECO:0000313" key="1">
    <source>
        <dbReference type="Proteomes" id="UP000887576"/>
    </source>
</evidence>
<evidence type="ECO:0000313" key="2">
    <source>
        <dbReference type="WBParaSite" id="JU765_v2.g5920.t1"/>
    </source>
</evidence>